<evidence type="ECO:0000256" key="4">
    <source>
        <dbReference type="SAM" id="Phobius"/>
    </source>
</evidence>
<protein>
    <submittedName>
        <fullName evidence="6">Helix-turn-helix domain-containing protein</fullName>
    </submittedName>
</protein>
<keyword evidence="7" id="KW-1185">Reference proteome</keyword>
<keyword evidence="2" id="KW-0238">DNA-binding</keyword>
<dbReference type="PANTHER" id="PTHR43280">
    <property type="entry name" value="ARAC-FAMILY TRANSCRIPTIONAL REGULATOR"/>
    <property type="match status" value="1"/>
</dbReference>
<dbReference type="RefSeq" id="WP_163604982.1">
    <property type="nucleotide sequence ID" value="NZ_JAABOO010000001.1"/>
</dbReference>
<dbReference type="Gene3D" id="1.10.10.60">
    <property type="entry name" value="Homeodomain-like"/>
    <property type="match status" value="2"/>
</dbReference>
<organism evidence="6 7">
    <name type="scientific">Leptobacterium flavescens</name>
    <dbReference type="NCBI Taxonomy" id="472055"/>
    <lineage>
        <taxon>Bacteria</taxon>
        <taxon>Pseudomonadati</taxon>
        <taxon>Bacteroidota</taxon>
        <taxon>Flavobacteriia</taxon>
        <taxon>Flavobacteriales</taxon>
        <taxon>Flavobacteriaceae</taxon>
        <taxon>Leptobacterium</taxon>
    </lineage>
</organism>
<evidence type="ECO:0000256" key="1">
    <source>
        <dbReference type="ARBA" id="ARBA00023015"/>
    </source>
</evidence>
<keyword evidence="4" id="KW-0472">Membrane</keyword>
<proteinExistence type="predicted"/>
<dbReference type="SUPFAM" id="SSF46689">
    <property type="entry name" value="Homeodomain-like"/>
    <property type="match status" value="1"/>
</dbReference>
<dbReference type="AlphaFoldDB" id="A0A6P0UJB3"/>
<dbReference type="Pfam" id="PF12833">
    <property type="entry name" value="HTH_18"/>
    <property type="match status" value="1"/>
</dbReference>
<dbReference type="Proteomes" id="UP000468581">
    <property type="component" value="Unassembled WGS sequence"/>
</dbReference>
<dbReference type="PANTHER" id="PTHR43280:SF2">
    <property type="entry name" value="HTH-TYPE TRANSCRIPTIONAL REGULATOR EXSA"/>
    <property type="match status" value="1"/>
</dbReference>
<evidence type="ECO:0000313" key="6">
    <source>
        <dbReference type="EMBL" id="NER11939.1"/>
    </source>
</evidence>
<feature type="transmembrane region" description="Helical" evidence="4">
    <location>
        <begin position="201"/>
        <end position="223"/>
    </location>
</feature>
<dbReference type="SMART" id="SM00342">
    <property type="entry name" value="HTH_ARAC"/>
    <property type="match status" value="1"/>
</dbReference>
<keyword evidence="4" id="KW-1133">Transmembrane helix</keyword>
<dbReference type="EMBL" id="JAABOO010000001">
    <property type="protein sequence ID" value="NER11939.1"/>
    <property type="molecule type" value="Genomic_DNA"/>
</dbReference>
<dbReference type="GO" id="GO:0003700">
    <property type="term" value="F:DNA-binding transcription factor activity"/>
    <property type="evidence" value="ECO:0007669"/>
    <property type="project" value="InterPro"/>
</dbReference>
<sequence length="361" mass="42319">MLAKNWNLIFEGISLCIGIQLIALSFLKLAQKEKREYVLGIITLLFALAYTRAFVFDYIMEVNLLKILFRHSIEIFIPPFLFIYLCLFKKDDIKIRSHLIFPAFYVLAHLVFSFFEPISNPDIRALKSTLSASILTLSFLVYFSWGLYILRKDLSHNLKDRALIKLRIFYYSINIYEILNVLIHAASVITVFYFPDRHFTLPLWAIQFFTLFGILQALFLILYSITESKYFKAFYLGKKIQKDKSLIVNSDSISQLLDQEIRGHELFKNTSINIKTLSQRLGINTAVLTEYFREELKISFNDYINDFRVEEFKKLILQAEYQKYDIIGVARLAGFNSKATFYRNFRRKEGISPKSFIEGTS</sequence>
<feature type="transmembrane region" description="Helical" evidence="4">
    <location>
        <begin position="37"/>
        <end position="55"/>
    </location>
</feature>
<feature type="transmembrane region" description="Helical" evidence="4">
    <location>
        <begin position="171"/>
        <end position="195"/>
    </location>
</feature>
<dbReference type="GO" id="GO:0043565">
    <property type="term" value="F:sequence-specific DNA binding"/>
    <property type="evidence" value="ECO:0007669"/>
    <property type="project" value="InterPro"/>
</dbReference>
<dbReference type="PROSITE" id="PS01124">
    <property type="entry name" value="HTH_ARAC_FAMILY_2"/>
    <property type="match status" value="1"/>
</dbReference>
<dbReference type="InterPro" id="IPR018060">
    <property type="entry name" value="HTH_AraC"/>
</dbReference>
<evidence type="ECO:0000256" key="3">
    <source>
        <dbReference type="ARBA" id="ARBA00023163"/>
    </source>
</evidence>
<evidence type="ECO:0000313" key="7">
    <source>
        <dbReference type="Proteomes" id="UP000468581"/>
    </source>
</evidence>
<keyword evidence="1" id="KW-0805">Transcription regulation</keyword>
<gene>
    <name evidence="6" type="ORF">GWK08_00670</name>
</gene>
<feature type="transmembrane region" description="Helical" evidence="4">
    <location>
        <begin position="99"/>
        <end position="118"/>
    </location>
</feature>
<feature type="domain" description="HTH araC/xylS-type" evidence="5">
    <location>
        <begin position="251"/>
        <end position="359"/>
    </location>
</feature>
<accession>A0A6P0UJB3</accession>
<reference evidence="6 7" key="1">
    <citation type="submission" date="2020-01" db="EMBL/GenBank/DDBJ databases">
        <title>Leptobacterium flavescens.</title>
        <authorList>
            <person name="Wang G."/>
        </authorList>
    </citation>
    <scope>NUCLEOTIDE SEQUENCE [LARGE SCALE GENOMIC DNA]</scope>
    <source>
        <strain evidence="6 7">KCTC 22160</strain>
    </source>
</reference>
<evidence type="ECO:0000256" key="2">
    <source>
        <dbReference type="ARBA" id="ARBA00023125"/>
    </source>
</evidence>
<evidence type="ECO:0000259" key="5">
    <source>
        <dbReference type="PROSITE" id="PS01124"/>
    </source>
</evidence>
<feature type="transmembrane region" description="Helical" evidence="4">
    <location>
        <begin position="130"/>
        <end position="150"/>
    </location>
</feature>
<comment type="caution">
    <text evidence="6">The sequence shown here is derived from an EMBL/GenBank/DDBJ whole genome shotgun (WGS) entry which is preliminary data.</text>
</comment>
<keyword evidence="4" id="KW-0812">Transmembrane</keyword>
<feature type="transmembrane region" description="Helical" evidence="4">
    <location>
        <begin position="67"/>
        <end position="87"/>
    </location>
</feature>
<keyword evidence="3" id="KW-0804">Transcription</keyword>
<name>A0A6P0UJB3_9FLAO</name>
<dbReference type="InterPro" id="IPR009057">
    <property type="entry name" value="Homeodomain-like_sf"/>
</dbReference>
<feature type="transmembrane region" description="Helical" evidence="4">
    <location>
        <begin position="6"/>
        <end position="30"/>
    </location>
</feature>